<sequence>MTTLLTSVGPKSPSGLKVKAQSYASLEEVADGIRGALPLQQGQPFNLDCKRILEKTLPQAGFNYKIVESVDLDECAAFTIPEMELVVFREDIYEMLQRDNVFGRSTVVHEMAHIVLKHAVTLSRGAQLGKHKFYEDSEWQAKALTAAIMMPIQACREAAGKPAVLAEMCGTSVQSATFRLDNLVRNGRVAGQRHLFWQ</sequence>
<dbReference type="InterPro" id="IPR010359">
    <property type="entry name" value="IrrE_HExxH"/>
</dbReference>
<dbReference type="EMBL" id="CP148074">
    <property type="protein sequence ID" value="WXL27734.1"/>
    <property type="molecule type" value="Genomic_DNA"/>
</dbReference>
<protein>
    <submittedName>
        <fullName evidence="2">ImmA/IrrE family metallo-endopeptidase</fullName>
    </submittedName>
</protein>
<accession>A0ABZ2RL22</accession>
<reference evidence="2 3" key="1">
    <citation type="submission" date="2024-03" db="EMBL/GenBank/DDBJ databases">
        <title>Complete genome of BD2.</title>
        <authorList>
            <person name="Cao G."/>
        </authorList>
    </citation>
    <scope>NUCLEOTIDE SEQUENCE [LARGE SCALE GENOMIC DNA]</scope>
    <source>
        <strain evidence="2 3">BD2</strain>
    </source>
</reference>
<organism evidence="2 3">
    <name type="scientific">Ectopseudomonas mendocina</name>
    <name type="common">Pseudomonas mendocina</name>
    <dbReference type="NCBI Taxonomy" id="300"/>
    <lineage>
        <taxon>Bacteria</taxon>
        <taxon>Pseudomonadati</taxon>
        <taxon>Pseudomonadota</taxon>
        <taxon>Gammaproteobacteria</taxon>
        <taxon>Pseudomonadales</taxon>
        <taxon>Pseudomonadaceae</taxon>
        <taxon>Ectopseudomonas</taxon>
    </lineage>
</organism>
<dbReference type="Pfam" id="PF06114">
    <property type="entry name" value="Peptidase_M78"/>
    <property type="match status" value="1"/>
</dbReference>
<keyword evidence="3" id="KW-1185">Reference proteome</keyword>
<name>A0ABZ2RL22_ECTME</name>
<feature type="domain" description="IrrE N-terminal-like" evidence="1">
    <location>
        <begin position="104"/>
        <end position="160"/>
    </location>
</feature>
<dbReference type="Proteomes" id="UP001476583">
    <property type="component" value="Chromosome"/>
</dbReference>
<evidence type="ECO:0000259" key="1">
    <source>
        <dbReference type="Pfam" id="PF06114"/>
    </source>
</evidence>
<evidence type="ECO:0000313" key="3">
    <source>
        <dbReference type="Proteomes" id="UP001476583"/>
    </source>
</evidence>
<gene>
    <name evidence="2" type="ORF">WG219_09905</name>
</gene>
<evidence type="ECO:0000313" key="2">
    <source>
        <dbReference type="EMBL" id="WXL27734.1"/>
    </source>
</evidence>
<proteinExistence type="predicted"/>